<dbReference type="InterPro" id="IPR035906">
    <property type="entry name" value="MetI-like_sf"/>
</dbReference>
<keyword evidence="10" id="KW-1185">Reference proteome</keyword>
<protein>
    <submittedName>
        <fullName evidence="9">Carbohydrate ABC transporter permease</fullName>
    </submittedName>
</protein>
<feature type="transmembrane region" description="Helical" evidence="7">
    <location>
        <begin position="110"/>
        <end position="130"/>
    </location>
</feature>
<feature type="transmembrane region" description="Helical" evidence="7">
    <location>
        <begin position="263"/>
        <end position="282"/>
    </location>
</feature>
<dbReference type="Proteomes" id="UP001595755">
    <property type="component" value="Unassembled WGS sequence"/>
</dbReference>
<dbReference type="InterPro" id="IPR000515">
    <property type="entry name" value="MetI-like"/>
</dbReference>
<sequence length="297" mass="33720">MLFKRTKGDVVFSVFNYAFFILFTLICVFPFYYLFIQTISNNDLSARGLVTWFPRDLHFSNYLKVLEIKGLSQAALVSVGRTVIGTALTVVGSAFLGYLFTKKKMWGRSFWYRFVVVTMYFNAGIIPWYIIMMNLQMTNNFLAYILPSIVSPFYVILIKTFIESLPEALQESAELDGAGTMTLFTKIVFPLITPIAATTAIFSAVAQWNSFIDTVFLMTEPKYHTLQYVLLKYLNESNSLAAIIRSQGTANVDLTNMQTPTSIRTTVSMIVVLPILFVYPFFQRYFVKGIMIGAVKG</sequence>
<feature type="transmembrane region" description="Helical" evidence="7">
    <location>
        <begin position="12"/>
        <end position="35"/>
    </location>
</feature>
<keyword evidence="6 7" id="KW-0472">Membrane</keyword>
<dbReference type="PANTHER" id="PTHR43744:SF9">
    <property type="entry name" value="POLYGALACTURONAN_RHAMNOGALACTURONAN TRANSPORT SYSTEM PERMEASE PROTEIN YTCP"/>
    <property type="match status" value="1"/>
</dbReference>
<feature type="transmembrane region" description="Helical" evidence="7">
    <location>
        <begin position="183"/>
        <end position="208"/>
    </location>
</feature>
<comment type="subcellular location">
    <subcellularLocation>
        <location evidence="1 7">Cell membrane</location>
        <topology evidence="1 7">Multi-pass membrane protein</topology>
    </subcellularLocation>
</comment>
<evidence type="ECO:0000256" key="6">
    <source>
        <dbReference type="ARBA" id="ARBA00023136"/>
    </source>
</evidence>
<dbReference type="SUPFAM" id="SSF161098">
    <property type="entry name" value="MetI-like"/>
    <property type="match status" value="1"/>
</dbReference>
<dbReference type="Gene3D" id="1.10.3720.10">
    <property type="entry name" value="MetI-like"/>
    <property type="match status" value="1"/>
</dbReference>
<keyword evidence="5 7" id="KW-1133">Transmembrane helix</keyword>
<evidence type="ECO:0000256" key="7">
    <source>
        <dbReference type="RuleBase" id="RU363032"/>
    </source>
</evidence>
<dbReference type="RefSeq" id="WP_204604394.1">
    <property type="nucleotide sequence ID" value="NZ_JBHSED010000004.1"/>
</dbReference>
<gene>
    <name evidence="9" type="ORF">ACFO1S_04095</name>
</gene>
<organism evidence="9 10">
    <name type="scientific">Cohnella boryungensis</name>
    <dbReference type="NCBI Taxonomy" id="768479"/>
    <lineage>
        <taxon>Bacteria</taxon>
        <taxon>Bacillati</taxon>
        <taxon>Bacillota</taxon>
        <taxon>Bacilli</taxon>
        <taxon>Bacillales</taxon>
        <taxon>Paenibacillaceae</taxon>
        <taxon>Cohnella</taxon>
    </lineage>
</organism>
<dbReference type="PANTHER" id="PTHR43744">
    <property type="entry name" value="ABC TRANSPORTER PERMEASE PROTEIN MG189-RELATED-RELATED"/>
    <property type="match status" value="1"/>
</dbReference>
<keyword evidence="3" id="KW-1003">Cell membrane</keyword>
<comment type="similarity">
    <text evidence="7">Belongs to the binding-protein-dependent transport system permease family.</text>
</comment>
<evidence type="ECO:0000256" key="3">
    <source>
        <dbReference type="ARBA" id="ARBA00022475"/>
    </source>
</evidence>
<feature type="transmembrane region" description="Helical" evidence="7">
    <location>
        <begin position="74"/>
        <end position="98"/>
    </location>
</feature>
<evidence type="ECO:0000256" key="5">
    <source>
        <dbReference type="ARBA" id="ARBA00022989"/>
    </source>
</evidence>
<dbReference type="PROSITE" id="PS50928">
    <property type="entry name" value="ABC_TM1"/>
    <property type="match status" value="1"/>
</dbReference>
<comment type="caution">
    <text evidence="9">The sequence shown here is derived from an EMBL/GenBank/DDBJ whole genome shotgun (WGS) entry which is preliminary data.</text>
</comment>
<dbReference type="EMBL" id="JBHSED010000004">
    <property type="protein sequence ID" value="MFC4302621.1"/>
    <property type="molecule type" value="Genomic_DNA"/>
</dbReference>
<proteinExistence type="inferred from homology"/>
<name>A0ABV8S513_9BACL</name>
<reference evidence="10" key="1">
    <citation type="journal article" date="2019" name="Int. J. Syst. Evol. Microbiol.">
        <title>The Global Catalogue of Microorganisms (GCM) 10K type strain sequencing project: providing services to taxonomists for standard genome sequencing and annotation.</title>
        <authorList>
            <consortium name="The Broad Institute Genomics Platform"/>
            <consortium name="The Broad Institute Genome Sequencing Center for Infectious Disease"/>
            <person name="Wu L."/>
            <person name="Ma J."/>
        </authorList>
    </citation>
    <scope>NUCLEOTIDE SEQUENCE [LARGE SCALE GENOMIC DNA]</scope>
    <source>
        <strain evidence="10">CGMCC 4.1641</strain>
    </source>
</reference>
<dbReference type="CDD" id="cd06261">
    <property type="entry name" value="TM_PBP2"/>
    <property type="match status" value="1"/>
</dbReference>
<keyword evidence="4 7" id="KW-0812">Transmembrane</keyword>
<feature type="domain" description="ABC transmembrane type-1" evidence="8">
    <location>
        <begin position="75"/>
        <end position="282"/>
    </location>
</feature>
<dbReference type="Pfam" id="PF00528">
    <property type="entry name" value="BPD_transp_1"/>
    <property type="match status" value="1"/>
</dbReference>
<keyword evidence="2 7" id="KW-0813">Transport</keyword>
<evidence type="ECO:0000256" key="4">
    <source>
        <dbReference type="ARBA" id="ARBA00022692"/>
    </source>
</evidence>
<evidence type="ECO:0000256" key="1">
    <source>
        <dbReference type="ARBA" id="ARBA00004651"/>
    </source>
</evidence>
<evidence type="ECO:0000313" key="9">
    <source>
        <dbReference type="EMBL" id="MFC4302621.1"/>
    </source>
</evidence>
<evidence type="ECO:0000256" key="2">
    <source>
        <dbReference type="ARBA" id="ARBA00022448"/>
    </source>
</evidence>
<accession>A0ABV8S513</accession>
<feature type="transmembrane region" description="Helical" evidence="7">
    <location>
        <begin position="142"/>
        <end position="162"/>
    </location>
</feature>
<evidence type="ECO:0000259" key="8">
    <source>
        <dbReference type="PROSITE" id="PS50928"/>
    </source>
</evidence>
<evidence type="ECO:0000313" key="10">
    <source>
        <dbReference type="Proteomes" id="UP001595755"/>
    </source>
</evidence>